<accession>A0AAV6VQV5</accession>
<name>A0AAV6VQV5_9ARAC</name>
<feature type="compositionally biased region" description="Pro residues" evidence="1">
    <location>
        <begin position="369"/>
        <end position="383"/>
    </location>
</feature>
<sequence length="430" mass="47847">MNLSKISDFDPEVDDVDTYILRIKHFLSANGIGEDLKVLTLITILGTKAVSTLIDLFSPEDLDSKTYNEIIEKFKSHYKPAELTIDALRDRLISGVAELRQKLISEELTFQQACEQVRKFEEAKQKFSFGQTSAAVPNVNAMNKAKIKKKQVQRSVSREVQYSCTRSIPELKREPLIGDKVSLTTYQGDPLDVLGKIEVNVQDQVESAPLTAKEIAVATQEDPVLRQVLHFTFNGWPEKYAARNHQEIPSRDVLGQEVAHPAVPDSVQHGGKCRIHGPAVAASLFHSRRDYVRSVRGEKVKWFPGRIIHRRTEVTFDVQVCGQLRFCHADHIRRNPATDEVWTHPEVDPPIPERPPGSAATPVSSSRGPPEPVDAPNDPPRMPPLEIKGTHRSESPVLKPRKQPSPVTQSDAAGASPVGPQTFHACQTTA</sequence>
<organism evidence="2 3">
    <name type="scientific">Oedothorax gibbosus</name>
    <dbReference type="NCBI Taxonomy" id="931172"/>
    <lineage>
        <taxon>Eukaryota</taxon>
        <taxon>Metazoa</taxon>
        <taxon>Ecdysozoa</taxon>
        <taxon>Arthropoda</taxon>
        <taxon>Chelicerata</taxon>
        <taxon>Arachnida</taxon>
        <taxon>Araneae</taxon>
        <taxon>Araneomorphae</taxon>
        <taxon>Entelegynae</taxon>
        <taxon>Araneoidea</taxon>
        <taxon>Linyphiidae</taxon>
        <taxon>Erigoninae</taxon>
        <taxon>Oedothorax</taxon>
    </lineage>
</organism>
<evidence type="ECO:0000256" key="1">
    <source>
        <dbReference type="SAM" id="MobiDB-lite"/>
    </source>
</evidence>
<dbReference type="EMBL" id="JAFNEN010000029">
    <property type="protein sequence ID" value="KAG8199227.1"/>
    <property type="molecule type" value="Genomic_DNA"/>
</dbReference>
<evidence type="ECO:0000313" key="3">
    <source>
        <dbReference type="Proteomes" id="UP000827092"/>
    </source>
</evidence>
<feature type="compositionally biased region" description="Basic and acidic residues" evidence="1">
    <location>
        <begin position="338"/>
        <end position="347"/>
    </location>
</feature>
<comment type="caution">
    <text evidence="2">The sequence shown here is derived from an EMBL/GenBank/DDBJ whole genome shotgun (WGS) entry which is preliminary data.</text>
</comment>
<dbReference type="Proteomes" id="UP000827092">
    <property type="component" value="Unassembled WGS sequence"/>
</dbReference>
<evidence type="ECO:0000313" key="2">
    <source>
        <dbReference type="EMBL" id="KAG8199227.1"/>
    </source>
</evidence>
<reference evidence="2 3" key="1">
    <citation type="journal article" date="2022" name="Nat. Ecol. Evol.">
        <title>A masculinizing supergene underlies an exaggerated male reproductive morph in a spider.</title>
        <authorList>
            <person name="Hendrickx F."/>
            <person name="De Corte Z."/>
            <person name="Sonet G."/>
            <person name="Van Belleghem S.M."/>
            <person name="Kostlbacher S."/>
            <person name="Vangestel C."/>
        </authorList>
    </citation>
    <scope>NUCLEOTIDE SEQUENCE [LARGE SCALE GENOMIC DNA]</scope>
    <source>
        <strain evidence="2">W744_W776</strain>
    </source>
</reference>
<keyword evidence="3" id="KW-1185">Reference proteome</keyword>
<proteinExistence type="predicted"/>
<gene>
    <name evidence="2" type="ORF">JTE90_003655</name>
</gene>
<dbReference type="AlphaFoldDB" id="A0AAV6VQV5"/>
<feature type="region of interest" description="Disordered" evidence="1">
    <location>
        <begin position="338"/>
        <end position="430"/>
    </location>
</feature>
<protein>
    <submittedName>
        <fullName evidence="2">Uncharacterized protein</fullName>
    </submittedName>
</protein>